<dbReference type="STRING" id="202956.BJN41_04155"/>
<dbReference type="Proteomes" id="UP000186931">
    <property type="component" value="Unassembled WGS sequence"/>
</dbReference>
<sequence>MLQLHLFILSLFMRLLKLDQFRCRSLTAMERQLCQSVFGNLIDYSQVKVMNHPYLPWQPQHIFMAPCGYIHVRNRHYLADYSQAQRGYQAIFIHEMTHILQHQQNINVLLRGAVLQTAYFLSFKRYNPYQYRLIAAKPFSAYNIEQQGEIAKDIFLKKIDNIILNSPHHLI</sequence>
<dbReference type="EMBL" id="MKQS01000007">
    <property type="protein sequence ID" value="OFE43920.1"/>
    <property type="molecule type" value="Genomic_DNA"/>
</dbReference>
<evidence type="ECO:0000313" key="2">
    <source>
        <dbReference type="Proteomes" id="UP000186931"/>
    </source>
</evidence>
<evidence type="ECO:0000313" key="1">
    <source>
        <dbReference type="EMBL" id="OFE43920.1"/>
    </source>
</evidence>
<proteinExistence type="predicted"/>
<gene>
    <name evidence="1" type="ORF">BJN41_04155</name>
</gene>
<name>A0A1E8E2T1_9GAMM</name>
<accession>A0A1E8E2T1</accession>
<dbReference type="AlphaFoldDB" id="A0A1E8E2T1"/>
<comment type="caution">
    <text evidence="1">The sequence shown here is derived from an EMBL/GenBank/DDBJ whole genome shotgun (WGS) entry which is preliminary data.</text>
</comment>
<dbReference type="eggNOG" id="COG4253">
    <property type="taxonomic scope" value="Bacteria"/>
</dbReference>
<organism evidence="1 2">
    <name type="scientific">Acinetobacter towneri</name>
    <dbReference type="NCBI Taxonomy" id="202956"/>
    <lineage>
        <taxon>Bacteria</taxon>
        <taxon>Pseudomonadati</taxon>
        <taxon>Pseudomonadota</taxon>
        <taxon>Gammaproteobacteria</taxon>
        <taxon>Moraxellales</taxon>
        <taxon>Moraxellaceae</taxon>
        <taxon>Acinetobacter</taxon>
    </lineage>
</organism>
<evidence type="ECO:0008006" key="3">
    <source>
        <dbReference type="Google" id="ProtNLM"/>
    </source>
</evidence>
<protein>
    <recommendedName>
        <fullName evidence="3">Type IV secretion protein Rhs</fullName>
    </recommendedName>
</protein>
<dbReference type="RefSeq" id="WP_070153941.1">
    <property type="nucleotide sequence ID" value="NZ_MKQS01000007.1"/>
</dbReference>
<reference evidence="1 2" key="1">
    <citation type="submission" date="2016-10" db="EMBL/GenBank/DDBJ databases">
        <title>Genome of airborne Acinetobacter sp. 5-2Ac02 in the hospital environment: Species near to Acinetobacter towneri.</title>
        <authorList>
            <person name="Barbosa B."/>
            <person name="Fernandez-Garcia L."/>
            <person name="Gato E."/>
            <person name="Leao R."/>
            <person name="Albano R."/>
            <person name="Fernandez B."/>
            <person name="Fernandez-Cuenca F."/>
            <person name="Marques E."/>
            <person name="Tomas M."/>
        </authorList>
    </citation>
    <scope>NUCLEOTIDE SEQUENCE [LARGE SCALE GENOMIC DNA]</scope>
    <source>
        <strain evidence="1 2">5-2Ac02</strain>
    </source>
</reference>